<dbReference type="PANTHER" id="PTHR34297">
    <property type="entry name" value="HYPOTHETICAL CYTOSOLIC PROTEIN-RELATED"/>
    <property type="match status" value="1"/>
</dbReference>
<evidence type="ECO:0000256" key="3">
    <source>
        <dbReference type="ARBA" id="ARBA00019574"/>
    </source>
</evidence>
<evidence type="ECO:0000256" key="2">
    <source>
        <dbReference type="ARBA" id="ARBA00005721"/>
    </source>
</evidence>
<evidence type="ECO:0000313" key="6">
    <source>
        <dbReference type="Proteomes" id="UP000285120"/>
    </source>
</evidence>
<dbReference type="PANTHER" id="PTHR34297:SF3">
    <property type="entry name" value="ALKALINE SHOCK PROTEIN 23"/>
    <property type="match status" value="1"/>
</dbReference>
<feature type="compositionally biased region" description="Basic and acidic residues" evidence="4">
    <location>
        <begin position="1"/>
        <end position="14"/>
    </location>
</feature>
<evidence type="ECO:0000256" key="1">
    <source>
        <dbReference type="ARBA" id="ARBA00002561"/>
    </source>
</evidence>
<dbReference type="RefSeq" id="WP_120192870.1">
    <property type="nucleotide sequence ID" value="NZ_RAPK01000008.1"/>
</dbReference>
<dbReference type="OrthoDB" id="5429664at2"/>
<protein>
    <recommendedName>
        <fullName evidence="3">Alkaline shock protein 23</fullName>
    </recommendedName>
</protein>
<dbReference type="Proteomes" id="UP000285120">
    <property type="component" value="Unassembled WGS sequence"/>
</dbReference>
<reference evidence="5 6" key="1">
    <citation type="submission" date="2018-09" db="EMBL/GenBank/DDBJ databases">
        <title>Genomic Encyclopedia of Archaeal and Bacterial Type Strains, Phase II (KMG-II): from individual species to whole genera.</title>
        <authorList>
            <person name="Goeker M."/>
        </authorList>
    </citation>
    <scope>NUCLEOTIDE SEQUENCE [LARGE SCALE GENOMIC DNA]</scope>
    <source>
        <strain evidence="5 6">DSM 17008</strain>
    </source>
</reference>
<comment type="caution">
    <text evidence="5">The sequence shown here is derived from an EMBL/GenBank/DDBJ whole genome shotgun (WGS) entry which is preliminary data.</text>
</comment>
<dbReference type="AlphaFoldDB" id="A0A419V4K2"/>
<feature type="region of interest" description="Disordered" evidence="4">
    <location>
        <begin position="1"/>
        <end position="28"/>
    </location>
</feature>
<comment type="similarity">
    <text evidence="2">Belongs to the asp23 family.</text>
</comment>
<organism evidence="5 6">
    <name type="scientific">Sinobaca qinghaiensis</name>
    <dbReference type="NCBI Taxonomy" id="342944"/>
    <lineage>
        <taxon>Bacteria</taxon>
        <taxon>Bacillati</taxon>
        <taxon>Bacillota</taxon>
        <taxon>Bacilli</taxon>
        <taxon>Bacillales</taxon>
        <taxon>Sporolactobacillaceae</taxon>
        <taxon>Sinobaca</taxon>
    </lineage>
</organism>
<accession>A0A419V4K2</accession>
<gene>
    <name evidence="5" type="ORF">ATL39_1665</name>
</gene>
<dbReference type="Pfam" id="PF03780">
    <property type="entry name" value="Asp23"/>
    <property type="match status" value="1"/>
</dbReference>
<evidence type="ECO:0000313" key="5">
    <source>
        <dbReference type="EMBL" id="RKD73372.1"/>
    </source>
</evidence>
<dbReference type="InterPro" id="IPR005531">
    <property type="entry name" value="Asp23"/>
</dbReference>
<evidence type="ECO:0000256" key="4">
    <source>
        <dbReference type="SAM" id="MobiDB-lite"/>
    </source>
</evidence>
<proteinExistence type="inferred from homology"/>
<name>A0A419V4K2_9BACL</name>
<keyword evidence="6" id="KW-1185">Reference proteome</keyword>
<comment type="function">
    <text evidence="1">May play a key role in alkaline pH tolerance.</text>
</comment>
<sequence length="133" mass="14785">MEHNPHQGRIHPEDTQANSNPGEYNRETIERTAASVTKNVKGIVGMSGNVADRMTERLGNDNPRKGVQAFRNDNSLSLELTVTARYGENLQSLQQRVKSAVIEAVQPMTDLSITSVKLFVDNIEKNHQEESIA</sequence>
<dbReference type="EMBL" id="RAPK01000008">
    <property type="protein sequence ID" value="RKD73372.1"/>
    <property type="molecule type" value="Genomic_DNA"/>
</dbReference>